<feature type="transmembrane region" description="Helical" evidence="1">
    <location>
        <begin position="95"/>
        <end position="124"/>
    </location>
</feature>
<feature type="transmembrane region" description="Helical" evidence="1">
    <location>
        <begin position="30"/>
        <end position="52"/>
    </location>
</feature>
<keyword evidence="1" id="KW-0812">Transmembrane</keyword>
<dbReference type="EMBL" id="JACIEH010000002">
    <property type="protein sequence ID" value="MBB4098434.1"/>
    <property type="molecule type" value="Genomic_DNA"/>
</dbReference>
<name>A0A7W6NVT9_9SPHN</name>
<evidence type="ECO:0000313" key="2">
    <source>
        <dbReference type="EMBL" id="MBB4098434.1"/>
    </source>
</evidence>
<accession>A0A7W6NVT9</accession>
<keyword evidence="3" id="KW-1185">Reference proteome</keyword>
<evidence type="ECO:0000313" key="3">
    <source>
        <dbReference type="Proteomes" id="UP000557392"/>
    </source>
</evidence>
<reference evidence="2 3" key="1">
    <citation type="submission" date="2020-08" db="EMBL/GenBank/DDBJ databases">
        <title>Genomic Encyclopedia of Type Strains, Phase IV (KMG-IV): sequencing the most valuable type-strain genomes for metagenomic binning, comparative biology and taxonomic classification.</title>
        <authorList>
            <person name="Goeker M."/>
        </authorList>
    </citation>
    <scope>NUCLEOTIDE SEQUENCE [LARGE SCALE GENOMIC DNA]</scope>
    <source>
        <strain evidence="2 3">DSM 101806</strain>
    </source>
</reference>
<organism evidence="2 3">
    <name type="scientific">Sphingomonas kyeonggiensis</name>
    <dbReference type="NCBI Taxonomy" id="1268553"/>
    <lineage>
        <taxon>Bacteria</taxon>
        <taxon>Pseudomonadati</taxon>
        <taxon>Pseudomonadota</taxon>
        <taxon>Alphaproteobacteria</taxon>
        <taxon>Sphingomonadales</taxon>
        <taxon>Sphingomonadaceae</taxon>
        <taxon>Sphingomonas</taxon>
    </lineage>
</organism>
<protein>
    <submittedName>
        <fullName evidence="2">Uncharacterized protein</fullName>
    </submittedName>
</protein>
<dbReference type="AlphaFoldDB" id="A0A7W6NVT9"/>
<comment type="caution">
    <text evidence="2">The sequence shown here is derived from an EMBL/GenBank/DDBJ whole genome shotgun (WGS) entry which is preliminary data.</text>
</comment>
<dbReference type="RefSeq" id="WP_183997231.1">
    <property type="nucleotide sequence ID" value="NZ_JACIEH010000002.1"/>
</dbReference>
<dbReference type="Proteomes" id="UP000557392">
    <property type="component" value="Unassembled WGS sequence"/>
</dbReference>
<gene>
    <name evidence="2" type="ORF">GGR46_001998</name>
</gene>
<sequence length="136" mass="14122">MPPVRIAALVALGLAVFLALLWFVPRDAGYADQICLAALLVAAANAAMVARLGRSPRTGLQGSALWLVMVGVGAAIAFGSFADWVGLVVPDDGSLMGFVAVAGSIATVLFWTGPSALAAGWLLWFASRRVKRVRLA</sequence>
<keyword evidence="1" id="KW-0472">Membrane</keyword>
<keyword evidence="1" id="KW-1133">Transmembrane helix</keyword>
<feature type="transmembrane region" description="Helical" evidence="1">
    <location>
        <begin position="64"/>
        <end position="89"/>
    </location>
</feature>
<evidence type="ECO:0000256" key="1">
    <source>
        <dbReference type="SAM" id="Phobius"/>
    </source>
</evidence>
<proteinExistence type="predicted"/>
<feature type="transmembrane region" description="Helical" evidence="1">
    <location>
        <begin position="7"/>
        <end position="24"/>
    </location>
</feature>